<dbReference type="GO" id="GO:0062129">
    <property type="term" value="C:chitin-based extracellular matrix"/>
    <property type="evidence" value="ECO:0007669"/>
    <property type="project" value="TreeGrafter"/>
</dbReference>
<proteinExistence type="predicted"/>
<accession>A0A7R8W894</accession>
<name>A0A7R8W894_9CRUS</name>
<reference evidence="1" key="1">
    <citation type="submission" date="2020-11" db="EMBL/GenBank/DDBJ databases">
        <authorList>
            <person name="Tran Van P."/>
        </authorList>
    </citation>
    <scope>NUCLEOTIDE SEQUENCE</scope>
</reference>
<dbReference type="PANTHER" id="PTHR10380">
    <property type="entry name" value="CUTICLE PROTEIN"/>
    <property type="match status" value="1"/>
</dbReference>
<dbReference type="InterPro" id="IPR000618">
    <property type="entry name" value="Insect_cuticle"/>
</dbReference>
<dbReference type="PANTHER" id="PTHR10380:SF173">
    <property type="entry name" value="CUTICULAR PROTEIN 47EF, ISOFORM C-RELATED"/>
    <property type="match status" value="1"/>
</dbReference>
<dbReference type="PROSITE" id="PS51155">
    <property type="entry name" value="CHIT_BIND_RR_2"/>
    <property type="match status" value="1"/>
</dbReference>
<dbReference type="Pfam" id="PF00379">
    <property type="entry name" value="Chitin_bind_4"/>
    <property type="match status" value="1"/>
</dbReference>
<organism evidence="1">
    <name type="scientific">Cyprideis torosa</name>
    <dbReference type="NCBI Taxonomy" id="163714"/>
    <lineage>
        <taxon>Eukaryota</taxon>
        <taxon>Metazoa</taxon>
        <taxon>Ecdysozoa</taxon>
        <taxon>Arthropoda</taxon>
        <taxon>Crustacea</taxon>
        <taxon>Oligostraca</taxon>
        <taxon>Ostracoda</taxon>
        <taxon>Podocopa</taxon>
        <taxon>Podocopida</taxon>
        <taxon>Cytherocopina</taxon>
        <taxon>Cytheroidea</taxon>
        <taxon>Cytherideidae</taxon>
        <taxon>Cyprideis</taxon>
    </lineage>
</organism>
<gene>
    <name evidence="1" type="ORF">CTOB1V02_LOCUS4694</name>
</gene>
<dbReference type="AlphaFoldDB" id="A0A7R8W894"/>
<dbReference type="PROSITE" id="PS00233">
    <property type="entry name" value="CHIT_BIND_RR_1"/>
    <property type="match status" value="1"/>
</dbReference>
<dbReference type="EMBL" id="OB660931">
    <property type="protein sequence ID" value="CAD7226779.1"/>
    <property type="molecule type" value="Genomic_DNA"/>
</dbReference>
<protein>
    <submittedName>
        <fullName evidence="1">Uncharacterized protein</fullName>
    </submittedName>
</protein>
<dbReference type="InterPro" id="IPR050468">
    <property type="entry name" value="Cuticle_Struct_Prot"/>
</dbReference>
<evidence type="ECO:0000313" key="1">
    <source>
        <dbReference type="EMBL" id="CAD7226779.1"/>
    </source>
</evidence>
<dbReference type="InterPro" id="IPR031311">
    <property type="entry name" value="CHIT_BIND_RR_consensus"/>
</dbReference>
<dbReference type="OrthoDB" id="6515429at2759"/>
<dbReference type="GO" id="GO:0008010">
    <property type="term" value="F:structural constituent of chitin-based larval cuticle"/>
    <property type="evidence" value="ECO:0007669"/>
    <property type="project" value="TreeGrafter"/>
</dbReference>
<sequence>MQSVDYFSGSSRRGSARNIRFLSTRPTIRLVPQRTIQVQTLPASGEDHDIPPIYGYRYEIRAPEYQTYIQAEEQRDNDYTQGSYSWVDADGNLHTTTYYADATGYHPTHTVTPNAGLPR</sequence>